<keyword evidence="1" id="KW-1133">Transmembrane helix</keyword>
<dbReference type="AlphaFoldDB" id="A0A6I4NWR1"/>
<feature type="transmembrane region" description="Helical" evidence="1">
    <location>
        <begin position="136"/>
        <end position="157"/>
    </location>
</feature>
<keyword evidence="3" id="KW-1185">Reference proteome</keyword>
<organism evidence="2 3">
    <name type="scientific">Flavobacterium hydrocarbonoxydans</name>
    <dbReference type="NCBI Taxonomy" id="2683249"/>
    <lineage>
        <taxon>Bacteria</taxon>
        <taxon>Pseudomonadati</taxon>
        <taxon>Bacteroidota</taxon>
        <taxon>Flavobacteriia</taxon>
        <taxon>Flavobacteriales</taxon>
        <taxon>Flavobacteriaceae</taxon>
        <taxon>Flavobacterium</taxon>
    </lineage>
</organism>
<dbReference type="EMBL" id="WSTB01000007">
    <property type="protein sequence ID" value="MWB95497.1"/>
    <property type="molecule type" value="Genomic_DNA"/>
</dbReference>
<name>A0A6I4NWR1_9FLAO</name>
<accession>A0A6I4NWR1</accession>
<feature type="transmembrane region" description="Helical" evidence="1">
    <location>
        <begin position="66"/>
        <end position="91"/>
    </location>
</feature>
<feature type="transmembrane region" description="Helical" evidence="1">
    <location>
        <begin position="12"/>
        <end position="34"/>
    </location>
</feature>
<protein>
    <submittedName>
        <fullName evidence="2">DUF2975 domain-containing protein</fullName>
    </submittedName>
</protein>
<feature type="transmembrane region" description="Helical" evidence="1">
    <location>
        <begin position="111"/>
        <end position="130"/>
    </location>
</feature>
<comment type="caution">
    <text evidence="2">The sequence shown here is derived from an EMBL/GenBank/DDBJ whole genome shotgun (WGS) entry which is preliminary data.</text>
</comment>
<evidence type="ECO:0000313" key="3">
    <source>
        <dbReference type="Proteomes" id="UP000471501"/>
    </source>
</evidence>
<gene>
    <name evidence="2" type="ORF">GON26_14095</name>
</gene>
<evidence type="ECO:0000313" key="2">
    <source>
        <dbReference type="EMBL" id="MWB95497.1"/>
    </source>
</evidence>
<reference evidence="2 3" key="1">
    <citation type="submission" date="2019-12" db="EMBL/GenBank/DDBJ databases">
        <authorList>
            <person name="Kim Y.S."/>
        </authorList>
    </citation>
    <scope>NUCLEOTIDE SEQUENCE [LARGE SCALE GENOMIC DNA]</scope>
    <source>
        <strain evidence="2 3">GA093</strain>
    </source>
</reference>
<dbReference type="RefSeq" id="WP_160375420.1">
    <property type="nucleotide sequence ID" value="NZ_WSTB01000007.1"/>
</dbReference>
<evidence type="ECO:0000256" key="1">
    <source>
        <dbReference type="SAM" id="Phobius"/>
    </source>
</evidence>
<proteinExistence type="predicted"/>
<sequence length="171" mass="19910">MKTTHIVSKILFYITRFLAFVYFTLAGYSLLALATGWSLRFKDNGKYFQVCYPFTEKPLMLGDYNIPYIIFDFLAPLSLYGLFFLLISNVFKVFFQPKLFTQNGIDHLRRFYLANLLLPSITIFLASLFVPLDNEVSIFIVLHFMLGVFAYFLAAIFKQGLNLQNEQDLFI</sequence>
<keyword evidence="1" id="KW-0812">Transmembrane</keyword>
<keyword evidence="1" id="KW-0472">Membrane</keyword>
<dbReference type="Proteomes" id="UP000471501">
    <property type="component" value="Unassembled WGS sequence"/>
</dbReference>